<comment type="similarity">
    <text evidence="1">Belongs to the CutA family.</text>
</comment>
<dbReference type="SUPFAM" id="SSF54913">
    <property type="entry name" value="GlnB-like"/>
    <property type="match status" value="1"/>
</dbReference>
<dbReference type="Gene3D" id="3.30.70.120">
    <property type="match status" value="1"/>
</dbReference>
<accession>A0A9N8WK84</accession>
<evidence type="ECO:0000256" key="1">
    <source>
        <dbReference type="ARBA" id="ARBA00010169"/>
    </source>
</evidence>
<proteinExistence type="inferred from homology"/>
<evidence type="ECO:0000313" key="3">
    <source>
        <dbReference type="Proteomes" id="UP000789342"/>
    </source>
</evidence>
<dbReference type="EMBL" id="CAJVPV010001123">
    <property type="protein sequence ID" value="CAG8487323.1"/>
    <property type="molecule type" value="Genomic_DNA"/>
</dbReference>
<comment type="caution">
    <text evidence="2">The sequence shown here is derived from an EMBL/GenBank/DDBJ whole genome shotgun (WGS) entry which is preliminary data.</text>
</comment>
<dbReference type="Proteomes" id="UP000789342">
    <property type="component" value="Unassembled WGS sequence"/>
</dbReference>
<sequence length="155" mass="17596">MLANRFRIRNFLSFSSTAKVITCSLLLTQITPQLFSTNYSGISSRMFQENSVSARVVFVTCPNNTVAKKLSRGLVEGKLAACVNIVHGITSLYWWDNKIEETTEQMLLIKTEEKHVQEVTEYVIKNHGYEVPEVIAIKIDSGSKSYLDWIKDTTK</sequence>
<dbReference type="InterPro" id="IPR004323">
    <property type="entry name" value="Ion_tolerance_CutA"/>
</dbReference>
<dbReference type="GO" id="GO:0005507">
    <property type="term" value="F:copper ion binding"/>
    <property type="evidence" value="ECO:0007669"/>
    <property type="project" value="TreeGrafter"/>
</dbReference>
<dbReference type="OrthoDB" id="2017693at2759"/>
<dbReference type="AlphaFoldDB" id="A0A9N8WK84"/>
<dbReference type="InterPro" id="IPR011322">
    <property type="entry name" value="N-reg_PII-like_a/b"/>
</dbReference>
<organism evidence="2 3">
    <name type="scientific">Acaulospora morrowiae</name>
    <dbReference type="NCBI Taxonomy" id="94023"/>
    <lineage>
        <taxon>Eukaryota</taxon>
        <taxon>Fungi</taxon>
        <taxon>Fungi incertae sedis</taxon>
        <taxon>Mucoromycota</taxon>
        <taxon>Glomeromycotina</taxon>
        <taxon>Glomeromycetes</taxon>
        <taxon>Diversisporales</taxon>
        <taxon>Acaulosporaceae</taxon>
        <taxon>Acaulospora</taxon>
    </lineage>
</organism>
<protein>
    <submittedName>
        <fullName evidence="2">9214_t:CDS:1</fullName>
    </submittedName>
</protein>
<dbReference type="InterPro" id="IPR015867">
    <property type="entry name" value="N-reg_PII/ATP_PRibTrfase_C"/>
</dbReference>
<name>A0A9N8WK84_9GLOM</name>
<keyword evidence="3" id="KW-1185">Reference proteome</keyword>
<gene>
    <name evidence="2" type="ORF">AMORRO_LOCUS2609</name>
</gene>
<reference evidence="2" key="1">
    <citation type="submission" date="2021-06" db="EMBL/GenBank/DDBJ databases">
        <authorList>
            <person name="Kallberg Y."/>
            <person name="Tangrot J."/>
            <person name="Rosling A."/>
        </authorList>
    </citation>
    <scope>NUCLEOTIDE SEQUENCE</scope>
    <source>
        <strain evidence="2">CL551</strain>
    </source>
</reference>
<evidence type="ECO:0000313" key="2">
    <source>
        <dbReference type="EMBL" id="CAG8487323.1"/>
    </source>
</evidence>
<dbReference type="Pfam" id="PF03091">
    <property type="entry name" value="CutA1"/>
    <property type="match status" value="1"/>
</dbReference>
<dbReference type="PANTHER" id="PTHR23419:SF8">
    <property type="entry name" value="FI09726P"/>
    <property type="match status" value="1"/>
</dbReference>
<dbReference type="GO" id="GO:0010038">
    <property type="term" value="P:response to metal ion"/>
    <property type="evidence" value="ECO:0007669"/>
    <property type="project" value="InterPro"/>
</dbReference>
<dbReference type="PANTHER" id="PTHR23419">
    <property type="entry name" value="DIVALENT CATION TOLERANCE CUTA-RELATED"/>
    <property type="match status" value="1"/>
</dbReference>